<accession>A0A0E9RQ85</accession>
<dbReference type="AlphaFoldDB" id="A0A0E9RQ85"/>
<proteinExistence type="predicted"/>
<sequence>MAVILAFLTSSEREFVYDRSYNSMLKSNLNVTFWIREESCSHQNTALSLLSPSRASHQPKEKTFHNSYFTSVCAC</sequence>
<reference evidence="1" key="1">
    <citation type="submission" date="2014-11" db="EMBL/GenBank/DDBJ databases">
        <authorList>
            <person name="Amaro Gonzalez C."/>
        </authorList>
    </citation>
    <scope>NUCLEOTIDE SEQUENCE</scope>
</reference>
<evidence type="ECO:0000313" key="1">
    <source>
        <dbReference type="EMBL" id="JAH31316.1"/>
    </source>
</evidence>
<protein>
    <submittedName>
        <fullName evidence="1">Uncharacterized protein</fullName>
    </submittedName>
</protein>
<reference evidence="1" key="2">
    <citation type="journal article" date="2015" name="Fish Shellfish Immunol.">
        <title>Early steps in the European eel (Anguilla anguilla)-Vibrio vulnificus interaction in the gills: Role of the RtxA13 toxin.</title>
        <authorList>
            <person name="Callol A."/>
            <person name="Pajuelo D."/>
            <person name="Ebbesson L."/>
            <person name="Teles M."/>
            <person name="MacKenzie S."/>
            <person name="Amaro C."/>
        </authorList>
    </citation>
    <scope>NUCLEOTIDE SEQUENCE</scope>
</reference>
<dbReference type="EMBL" id="GBXM01077261">
    <property type="protein sequence ID" value="JAH31316.1"/>
    <property type="molecule type" value="Transcribed_RNA"/>
</dbReference>
<name>A0A0E9RQ85_ANGAN</name>
<organism evidence="1">
    <name type="scientific">Anguilla anguilla</name>
    <name type="common">European freshwater eel</name>
    <name type="synonym">Muraena anguilla</name>
    <dbReference type="NCBI Taxonomy" id="7936"/>
    <lineage>
        <taxon>Eukaryota</taxon>
        <taxon>Metazoa</taxon>
        <taxon>Chordata</taxon>
        <taxon>Craniata</taxon>
        <taxon>Vertebrata</taxon>
        <taxon>Euteleostomi</taxon>
        <taxon>Actinopterygii</taxon>
        <taxon>Neopterygii</taxon>
        <taxon>Teleostei</taxon>
        <taxon>Anguilliformes</taxon>
        <taxon>Anguillidae</taxon>
        <taxon>Anguilla</taxon>
    </lineage>
</organism>